<feature type="compositionally biased region" description="Basic and acidic residues" evidence="14">
    <location>
        <begin position="18"/>
        <end position="27"/>
    </location>
</feature>
<dbReference type="GO" id="GO:0009306">
    <property type="term" value="P:protein secretion"/>
    <property type="evidence" value="ECO:0007669"/>
    <property type="project" value="InterPro"/>
</dbReference>
<keyword evidence="15" id="KW-0969">Cilium</keyword>
<keyword evidence="8 13" id="KW-0653">Protein transport</keyword>
<dbReference type="SUPFAM" id="SSF160544">
    <property type="entry name" value="EscU C-terminal domain-like"/>
    <property type="match status" value="1"/>
</dbReference>
<keyword evidence="10 13" id="KW-0472">Membrane</keyword>
<keyword evidence="11 13" id="KW-1006">Bacterial flagellum protein export</keyword>
<keyword evidence="15" id="KW-0282">Flagellum</keyword>
<reference evidence="15" key="1">
    <citation type="journal article" date="2020" name="mSystems">
        <title>Genome- and Community-Level Interaction Insights into Carbon Utilization and Element Cycling Functions of Hydrothermarchaeota in Hydrothermal Sediment.</title>
        <authorList>
            <person name="Zhou Z."/>
            <person name="Liu Y."/>
            <person name="Xu W."/>
            <person name="Pan J."/>
            <person name="Luo Z.H."/>
            <person name="Li M."/>
        </authorList>
    </citation>
    <scope>NUCLEOTIDE SEQUENCE [LARGE SCALE GENOMIC DNA]</scope>
    <source>
        <strain evidence="15">HyVt-527</strain>
    </source>
</reference>
<dbReference type="PANTHER" id="PTHR30531:SF12">
    <property type="entry name" value="FLAGELLAR BIOSYNTHETIC PROTEIN FLHB"/>
    <property type="match status" value="1"/>
</dbReference>
<protein>
    <recommendedName>
        <fullName evidence="3 13">Flagellar biosynthetic protein FlhB</fullName>
    </recommendedName>
</protein>
<dbReference type="AlphaFoldDB" id="A0A7V5PRN8"/>
<keyword evidence="6 13" id="KW-0812">Transmembrane</keyword>
<evidence type="ECO:0000256" key="4">
    <source>
        <dbReference type="ARBA" id="ARBA00022448"/>
    </source>
</evidence>
<gene>
    <name evidence="13 15" type="primary">flhB</name>
    <name evidence="15" type="ORF">ENJ89_10715</name>
</gene>
<evidence type="ECO:0000256" key="1">
    <source>
        <dbReference type="ARBA" id="ARBA00004651"/>
    </source>
</evidence>
<feature type="transmembrane region" description="Helical" evidence="13">
    <location>
        <begin position="147"/>
        <end position="165"/>
    </location>
</feature>
<keyword evidence="7 13" id="KW-1005">Bacterial flagellum biogenesis</keyword>
<dbReference type="NCBIfam" id="TIGR00328">
    <property type="entry name" value="flhB"/>
    <property type="match status" value="1"/>
</dbReference>
<evidence type="ECO:0000313" key="15">
    <source>
        <dbReference type="EMBL" id="HHJ53657.1"/>
    </source>
</evidence>
<evidence type="ECO:0000256" key="13">
    <source>
        <dbReference type="RuleBase" id="RU364091"/>
    </source>
</evidence>
<proteinExistence type="inferred from homology"/>
<dbReference type="GO" id="GO:0005886">
    <property type="term" value="C:plasma membrane"/>
    <property type="evidence" value="ECO:0007669"/>
    <property type="project" value="UniProtKB-SubCell"/>
</dbReference>
<dbReference type="Gene3D" id="3.40.1690.10">
    <property type="entry name" value="secretion proteins EscU"/>
    <property type="match status" value="1"/>
</dbReference>
<comment type="caution">
    <text evidence="13">Lacks conserved residue(s) required for the propagation of feature annotation.</text>
</comment>
<dbReference type="PRINTS" id="PR00950">
    <property type="entry name" value="TYPE3IMSPROT"/>
</dbReference>
<evidence type="ECO:0000256" key="10">
    <source>
        <dbReference type="ARBA" id="ARBA00023136"/>
    </source>
</evidence>
<dbReference type="EMBL" id="DROD01000679">
    <property type="protein sequence ID" value="HHJ53657.1"/>
    <property type="molecule type" value="Genomic_DNA"/>
</dbReference>
<dbReference type="Pfam" id="PF01312">
    <property type="entry name" value="Bac_export_2"/>
    <property type="match status" value="1"/>
</dbReference>
<name>A0A7V5PRN8_CALAY</name>
<evidence type="ECO:0000256" key="3">
    <source>
        <dbReference type="ARBA" id="ARBA00021622"/>
    </source>
</evidence>
<feature type="region of interest" description="Disordered" evidence="14">
    <location>
        <begin position="1"/>
        <end position="27"/>
    </location>
</feature>
<evidence type="ECO:0000256" key="14">
    <source>
        <dbReference type="SAM" id="MobiDB-lite"/>
    </source>
</evidence>
<dbReference type="Proteomes" id="UP000886124">
    <property type="component" value="Unassembled WGS sequence"/>
</dbReference>
<accession>A0A7V5PRN8</accession>
<keyword evidence="9 13" id="KW-1133">Transmembrane helix</keyword>
<organism evidence="15">
    <name type="scientific">Caldithrix abyssi</name>
    <dbReference type="NCBI Taxonomy" id="187145"/>
    <lineage>
        <taxon>Bacteria</taxon>
        <taxon>Pseudomonadati</taxon>
        <taxon>Calditrichota</taxon>
        <taxon>Calditrichia</taxon>
        <taxon>Calditrichales</taxon>
        <taxon>Calditrichaceae</taxon>
        <taxon>Caldithrix</taxon>
    </lineage>
</organism>
<dbReference type="InterPro" id="IPR006135">
    <property type="entry name" value="T3SS_substrate_exporter"/>
</dbReference>
<dbReference type="PANTHER" id="PTHR30531">
    <property type="entry name" value="FLAGELLAR BIOSYNTHETIC PROTEIN FLHB"/>
    <property type="match status" value="1"/>
</dbReference>
<sequence>MAENQDGQERTEQPSPKRLQEAKDRGQVAKSQELNTVAVLITGMLAFKAGSSLFAATLRKFMITTYHESSFMQITIQSLPGQTLDFMKVFATLILPVMGFIVVAAVASNVAQVGFFIAKKALTPKFSKINPLSGLKRMFSARSLVELLKGLLKIAILGLISYWVISKYRDAFLFLPHRTVAQIVSFLMEVLFDLTLKVGEALLLMAAADYAYQRYEHIKSLKMTKEEVKEEFKQYEGSPVIKKRIKEEQVKLTRSRMFQQVPEATVVVTNPTHIAVALKYDPKTSADAPQVIAKGKLKIAERIKQIAREHNVPVVENKPLARALYQSCEIGMEIPVEFYQAVAEILSQIYQANRGKMPRIGVANG</sequence>
<comment type="similarity">
    <text evidence="2 13">Belongs to the type III secretion exporter family.</text>
</comment>
<dbReference type="Gene3D" id="6.10.250.2080">
    <property type="match status" value="1"/>
</dbReference>
<evidence type="ECO:0000256" key="12">
    <source>
        <dbReference type="ARBA" id="ARBA00025078"/>
    </source>
</evidence>
<comment type="caution">
    <text evidence="15">The sequence shown here is derived from an EMBL/GenBank/DDBJ whole genome shotgun (WGS) entry which is preliminary data.</text>
</comment>
<dbReference type="InterPro" id="IPR006136">
    <property type="entry name" value="FlhB"/>
</dbReference>
<feature type="transmembrane region" description="Helical" evidence="13">
    <location>
        <begin position="89"/>
        <end position="118"/>
    </location>
</feature>
<comment type="subcellular location">
    <subcellularLocation>
        <location evidence="1">Cell membrane</location>
        <topology evidence="1">Multi-pass membrane protein</topology>
    </subcellularLocation>
</comment>
<evidence type="ECO:0000256" key="2">
    <source>
        <dbReference type="ARBA" id="ARBA00010690"/>
    </source>
</evidence>
<evidence type="ECO:0000256" key="7">
    <source>
        <dbReference type="ARBA" id="ARBA00022795"/>
    </source>
</evidence>
<comment type="function">
    <text evidence="12 13">Required for formation of the rod structure in the basal body of the flagellar apparatus. Together with FliI and FliH, may constitute the export apparatus of flagellin.</text>
</comment>
<keyword evidence="4 13" id="KW-0813">Transport</keyword>
<dbReference type="GO" id="GO:0044780">
    <property type="term" value="P:bacterial-type flagellum assembly"/>
    <property type="evidence" value="ECO:0007669"/>
    <property type="project" value="InterPro"/>
</dbReference>
<keyword evidence="5 13" id="KW-1003">Cell membrane</keyword>
<evidence type="ECO:0000256" key="6">
    <source>
        <dbReference type="ARBA" id="ARBA00022692"/>
    </source>
</evidence>
<evidence type="ECO:0000256" key="11">
    <source>
        <dbReference type="ARBA" id="ARBA00023225"/>
    </source>
</evidence>
<evidence type="ECO:0000256" key="8">
    <source>
        <dbReference type="ARBA" id="ARBA00022927"/>
    </source>
</evidence>
<feature type="transmembrane region" description="Helical" evidence="13">
    <location>
        <begin position="34"/>
        <end position="56"/>
    </location>
</feature>
<evidence type="ECO:0000256" key="5">
    <source>
        <dbReference type="ARBA" id="ARBA00022475"/>
    </source>
</evidence>
<evidence type="ECO:0000256" key="9">
    <source>
        <dbReference type="ARBA" id="ARBA00022989"/>
    </source>
</evidence>
<dbReference type="InterPro" id="IPR029025">
    <property type="entry name" value="T3SS_substrate_exporter_C"/>
</dbReference>
<keyword evidence="15" id="KW-0966">Cell projection</keyword>